<feature type="domain" description="PLOD1-3-like GT" evidence="1">
    <location>
        <begin position="39"/>
        <end position="227"/>
    </location>
</feature>
<sequence>MIIYHLTIAAPFGANLNILKQQSIDNGFQFINISGNYQRGKVGVCQKIAITQAFLNNDYLHEDSIVLFTDGYDVNINDHYSVILNKFLSYECDMMFNVDKNFWPPVKISGVIGTVDRNDILEFFKQKTDTPNKYLNSGVYMGYVGSLRKMINFCYEASQKTGRLDDQELMQYFAYENQDVNIKLDYYDELFSAFNYSVDDFSYDGMILKNHHYGTKPSVWHGNGDKSAIVGFNNIAKINRDGNLPRYLSCIQENGKFLAYPHGGKFVFTDKINDDLCFVIQNGQKTKMCLLTSKGYILSFHPDNSYYPKNYIRNWEALTIDSENIIQTNHNVPLKDIVGNCDSLELIDVPFRVMMHVNDALLETIVNMGWS</sequence>
<reference evidence="2" key="1">
    <citation type="submission" date="2022-10" db="EMBL/GenBank/DDBJ databases">
        <authorList>
            <person name="Botero Cardona J."/>
        </authorList>
    </citation>
    <scope>NUCLEOTIDE SEQUENCE</scope>
    <source>
        <strain evidence="2">R-83534</strain>
    </source>
</reference>
<organism evidence="2 3">
    <name type="scientific">Commensalibacter papalotli</name>
    <name type="common">ex Botero et al. 2024</name>
    <dbReference type="NCBI Taxonomy" id="2972766"/>
    <lineage>
        <taxon>Bacteria</taxon>
        <taxon>Pseudomonadati</taxon>
        <taxon>Pseudomonadota</taxon>
        <taxon>Alphaproteobacteria</taxon>
        <taxon>Acetobacterales</taxon>
        <taxon>Acetobacteraceae</taxon>
    </lineage>
</organism>
<dbReference type="InterPro" id="IPR057589">
    <property type="entry name" value="GT_PLOD"/>
</dbReference>
<name>A0ABN8WAZ4_9PROT</name>
<dbReference type="Proteomes" id="UP001154272">
    <property type="component" value="Unassembled WGS sequence"/>
</dbReference>
<gene>
    <name evidence="2" type="ORF">R83534S58_LOCUS1738</name>
</gene>
<dbReference type="CDD" id="cd22997">
    <property type="entry name" value="GT_LH"/>
    <property type="match status" value="1"/>
</dbReference>
<dbReference type="EMBL" id="CAMXCH010000003">
    <property type="protein sequence ID" value="CAI3951449.1"/>
    <property type="molecule type" value="Genomic_DNA"/>
</dbReference>
<protein>
    <recommendedName>
        <fullName evidence="1">PLOD1-3-like GT domain-containing protein</fullName>
    </recommendedName>
</protein>
<evidence type="ECO:0000259" key="1">
    <source>
        <dbReference type="Pfam" id="PF25342"/>
    </source>
</evidence>
<dbReference type="RefSeq" id="WP_034340021.1">
    <property type="nucleotide sequence ID" value="NZ_CAMXCH010000003.1"/>
</dbReference>
<dbReference type="Pfam" id="PF25342">
    <property type="entry name" value="GT_PLOD"/>
    <property type="match status" value="1"/>
</dbReference>
<comment type="caution">
    <text evidence="2">The sequence shown here is derived from an EMBL/GenBank/DDBJ whole genome shotgun (WGS) entry which is preliminary data.</text>
</comment>
<accession>A0ABN8WAZ4</accession>
<proteinExistence type="predicted"/>
<evidence type="ECO:0000313" key="3">
    <source>
        <dbReference type="Proteomes" id="UP001154272"/>
    </source>
</evidence>
<evidence type="ECO:0000313" key="2">
    <source>
        <dbReference type="EMBL" id="CAI3951449.1"/>
    </source>
</evidence>
<keyword evidence="3" id="KW-1185">Reference proteome</keyword>